<evidence type="ECO:0000256" key="2">
    <source>
        <dbReference type="SAM" id="Phobius"/>
    </source>
</evidence>
<feature type="transmembrane region" description="Helical" evidence="2">
    <location>
        <begin position="164"/>
        <end position="188"/>
    </location>
</feature>
<organism evidence="3 4">
    <name type="scientific">Vespula vulgaris</name>
    <name type="common">Yellow jacket</name>
    <name type="synonym">Wasp</name>
    <dbReference type="NCBI Taxonomy" id="7454"/>
    <lineage>
        <taxon>Eukaryota</taxon>
        <taxon>Metazoa</taxon>
        <taxon>Ecdysozoa</taxon>
        <taxon>Arthropoda</taxon>
        <taxon>Hexapoda</taxon>
        <taxon>Insecta</taxon>
        <taxon>Pterygota</taxon>
        <taxon>Neoptera</taxon>
        <taxon>Endopterygota</taxon>
        <taxon>Hymenoptera</taxon>
        <taxon>Apocrita</taxon>
        <taxon>Aculeata</taxon>
        <taxon>Vespoidea</taxon>
        <taxon>Vespidae</taxon>
        <taxon>Vespinae</taxon>
        <taxon>Vespula</taxon>
    </lineage>
</organism>
<keyword evidence="2" id="KW-1133">Transmembrane helix</keyword>
<keyword evidence="4" id="KW-1185">Reference proteome</keyword>
<keyword evidence="2" id="KW-0812">Transmembrane</keyword>
<evidence type="ECO:0000313" key="4">
    <source>
        <dbReference type="Proteomes" id="UP000614350"/>
    </source>
</evidence>
<name>A0A834J3W8_VESVU</name>
<feature type="compositionally biased region" description="Basic residues" evidence="1">
    <location>
        <begin position="7"/>
        <end position="17"/>
    </location>
</feature>
<sequence>MTARQYHNSRNKLKKKIKVGEHRGETTKNLEHTQDWKNVVPSSPDLNRDDKWIDLVRQSNGEDDKTSLTTVTSTIQDSILSTQSQSIRSIYDKSRDFEGHVLQRSGGGRVFSYRKKKPSIGNGIFSAPAGVNPHHVASSIVRRNTGDSRLIFIWPQKVRTRGKLLTIFAPLLHGILIGLLCMDAIHLWPGEFLPTSLPTTTPIPLPPVKCNVIEPSWFDPA</sequence>
<dbReference type="EMBL" id="JACSEA010000020">
    <property type="protein sequence ID" value="KAF7381516.1"/>
    <property type="molecule type" value="Genomic_DNA"/>
</dbReference>
<accession>A0A834J3W8</accession>
<comment type="caution">
    <text evidence="3">The sequence shown here is derived from an EMBL/GenBank/DDBJ whole genome shotgun (WGS) entry which is preliminary data.</text>
</comment>
<keyword evidence="2" id="KW-0472">Membrane</keyword>
<dbReference type="Proteomes" id="UP000614350">
    <property type="component" value="Unassembled WGS sequence"/>
</dbReference>
<dbReference type="AlphaFoldDB" id="A0A834J3W8"/>
<proteinExistence type="predicted"/>
<feature type="region of interest" description="Disordered" evidence="1">
    <location>
        <begin position="1"/>
        <end position="25"/>
    </location>
</feature>
<evidence type="ECO:0000313" key="3">
    <source>
        <dbReference type="EMBL" id="KAF7381516.1"/>
    </source>
</evidence>
<protein>
    <submittedName>
        <fullName evidence="3">Uncharacterized protein</fullName>
    </submittedName>
</protein>
<evidence type="ECO:0000256" key="1">
    <source>
        <dbReference type="SAM" id="MobiDB-lite"/>
    </source>
</evidence>
<gene>
    <name evidence="3" type="ORF">HZH66_013910</name>
</gene>
<reference evidence="3" key="1">
    <citation type="journal article" date="2020" name="G3 (Bethesda)">
        <title>High-Quality Assemblies for Three Invasive Social Wasps from the &lt;i&gt;Vespula&lt;/i&gt; Genus.</title>
        <authorList>
            <person name="Harrop T.W.R."/>
            <person name="Guhlin J."/>
            <person name="McLaughlin G.M."/>
            <person name="Permina E."/>
            <person name="Stockwell P."/>
            <person name="Gilligan J."/>
            <person name="Le Lec M.F."/>
            <person name="Gruber M.A.M."/>
            <person name="Quinn O."/>
            <person name="Lovegrove M."/>
            <person name="Duncan E.J."/>
            <person name="Remnant E.J."/>
            <person name="Van Eeckhoven J."/>
            <person name="Graham B."/>
            <person name="Knapp R.A."/>
            <person name="Langford K.W."/>
            <person name="Kronenberg Z."/>
            <person name="Press M.O."/>
            <person name="Eacker S.M."/>
            <person name="Wilson-Rankin E.E."/>
            <person name="Purcell J."/>
            <person name="Lester P.J."/>
            <person name="Dearden P.K."/>
        </authorList>
    </citation>
    <scope>NUCLEOTIDE SEQUENCE</scope>
    <source>
        <strain evidence="3">Marl-1</strain>
    </source>
</reference>